<organism evidence="1 2">
    <name type="scientific">Cylicocyclus nassatus</name>
    <name type="common">Nematode worm</name>
    <dbReference type="NCBI Taxonomy" id="53992"/>
    <lineage>
        <taxon>Eukaryota</taxon>
        <taxon>Metazoa</taxon>
        <taxon>Ecdysozoa</taxon>
        <taxon>Nematoda</taxon>
        <taxon>Chromadorea</taxon>
        <taxon>Rhabditida</taxon>
        <taxon>Rhabditina</taxon>
        <taxon>Rhabditomorpha</taxon>
        <taxon>Strongyloidea</taxon>
        <taxon>Strongylidae</taxon>
        <taxon>Cylicocyclus</taxon>
    </lineage>
</organism>
<protein>
    <submittedName>
        <fullName evidence="1">Uncharacterized protein</fullName>
    </submittedName>
</protein>
<dbReference type="Proteomes" id="UP001176961">
    <property type="component" value="Unassembled WGS sequence"/>
</dbReference>
<name>A0AA36GFZ6_CYLNA</name>
<proteinExistence type="predicted"/>
<dbReference type="EMBL" id="CATQJL010000001">
    <property type="protein sequence ID" value="CAJ0589598.1"/>
    <property type="molecule type" value="Genomic_DNA"/>
</dbReference>
<gene>
    <name evidence="1" type="ORF">CYNAS_LOCUS1581</name>
</gene>
<comment type="caution">
    <text evidence="1">The sequence shown here is derived from an EMBL/GenBank/DDBJ whole genome shotgun (WGS) entry which is preliminary data.</text>
</comment>
<evidence type="ECO:0000313" key="1">
    <source>
        <dbReference type="EMBL" id="CAJ0589598.1"/>
    </source>
</evidence>
<dbReference type="AlphaFoldDB" id="A0AA36GFZ6"/>
<reference evidence="1" key="1">
    <citation type="submission" date="2023-07" db="EMBL/GenBank/DDBJ databases">
        <authorList>
            <consortium name="CYATHOMIX"/>
        </authorList>
    </citation>
    <scope>NUCLEOTIDE SEQUENCE</scope>
    <source>
        <strain evidence="1">N/A</strain>
    </source>
</reference>
<evidence type="ECO:0000313" key="2">
    <source>
        <dbReference type="Proteomes" id="UP001176961"/>
    </source>
</evidence>
<sequence>MRSGGRGLQPCPFRSWHRGGLERTLQEEYETALKHEGAVEEYQARLKAREDIIVFLRKRDGRALLTLDMVGNTISGLMERNDGTPYNWQEVDDDNAWRGDRPGMKLHLGHVTIINLGGFMYIPSRMTALLKRNLENIRGIYFVNLPGLDPIIRALKAANRPYRNL</sequence>
<accession>A0AA36GFZ6</accession>
<keyword evidence="2" id="KW-1185">Reference proteome</keyword>